<dbReference type="PROSITE" id="PS51085">
    <property type="entry name" value="2FE2S_FER_2"/>
    <property type="match status" value="1"/>
</dbReference>
<dbReference type="Pfam" id="PF13510">
    <property type="entry name" value="Fer2_4"/>
    <property type="match status" value="1"/>
</dbReference>
<feature type="domain" description="2Fe-2S ferredoxin-type" evidence="1">
    <location>
        <begin position="1"/>
        <end position="81"/>
    </location>
</feature>
<dbReference type="EMBL" id="JAKRRX010000188">
    <property type="protein sequence ID" value="MCW8336175.1"/>
    <property type="molecule type" value="Genomic_DNA"/>
</dbReference>
<dbReference type="Gene3D" id="3.10.20.740">
    <property type="match status" value="1"/>
</dbReference>
<evidence type="ECO:0000313" key="2">
    <source>
        <dbReference type="EMBL" id="MCW8336175.1"/>
    </source>
</evidence>
<dbReference type="AlphaFoldDB" id="A0A9X3HTU7"/>
<dbReference type="RefSeq" id="WP_265689235.1">
    <property type="nucleotide sequence ID" value="NZ_JAKRRX010000188.1"/>
</dbReference>
<dbReference type="GO" id="GO:0051536">
    <property type="term" value="F:iron-sulfur cluster binding"/>
    <property type="evidence" value="ECO:0007669"/>
    <property type="project" value="InterPro"/>
</dbReference>
<protein>
    <submittedName>
        <fullName evidence="2">2Fe-2S iron-sulfur cluster-binding protein</fullName>
    </submittedName>
</protein>
<organism evidence="2 3">
    <name type="scientific">Vibrio paucivorans</name>
    <dbReference type="NCBI Taxonomy" id="2829489"/>
    <lineage>
        <taxon>Bacteria</taxon>
        <taxon>Pseudomonadati</taxon>
        <taxon>Pseudomonadota</taxon>
        <taxon>Gammaproteobacteria</taxon>
        <taxon>Vibrionales</taxon>
        <taxon>Vibrionaceae</taxon>
        <taxon>Vibrio</taxon>
    </lineage>
</organism>
<dbReference type="InterPro" id="IPR001041">
    <property type="entry name" value="2Fe-2S_ferredoxin-type"/>
</dbReference>
<sequence>MFSFKPSVLNVDGKPVLLRPEDSNLVESARRAKMNIPAPCLKNQRKQGCCKACLVEVDGTEAFACSTKPKSNMNVVVRRKDLDEVRKQSIKKFKAQIKAGTATPCQCR</sequence>
<proteinExistence type="predicted"/>
<accession>A0A9X3HTU7</accession>
<dbReference type="Proteomes" id="UP001155586">
    <property type="component" value="Unassembled WGS sequence"/>
</dbReference>
<dbReference type="InterPro" id="IPR036010">
    <property type="entry name" value="2Fe-2S_ferredoxin-like_sf"/>
</dbReference>
<gene>
    <name evidence="2" type="ORF">MD483_20395</name>
</gene>
<reference evidence="2" key="1">
    <citation type="submission" date="2022-02" db="EMBL/GenBank/DDBJ databases">
        <title>Vibrio sp. nov., a new bacterium isolated from Bohai sea, China.</title>
        <authorList>
            <person name="Yuan Y."/>
        </authorList>
    </citation>
    <scope>NUCLEOTIDE SEQUENCE</scope>
    <source>
        <strain evidence="2">DBSS07</strain>
    </source>
</reference>
<evidence type="ECO:0000313" key="3">
    <source>
        <dbReference type="Proteomes" id="UP001155586"/>
    </source>
</evidence>
<dbReference type="SUPFAM" id="SSF54292">
    <property type="entry name" value="2Fe-2S ferredoxin-like"/>
    <property type="match status" value="1"/>
</dbReference>
<keyword evidence="3" id="KW-1185">Reference proteome</keyword>
<name>A0A9X3HTU7_9VIBR</name>
<comment type="caution">
    <text evidence="2">The sequence shown here is derived from an EMBL/GenBank/DDBJ whole genome shotgun (WGS) entry which is preliminary data.</text>
</comment>
<evidence type="ECO:0000259" key="1">
    <source>
        <dbReference type="PROSITE" id="PS51085"/>
    </source>
</evidence>